<evidence type="ECO:0000313" key="2">
    <source>
        <dbReference type="EMBL" id="MBS6537192.1"/>
    </source>
</evidence>
<evidence type="ECO:0000313" key="3">
    <source>
        <dbReference type="Proteomes" id="UP000761167"/>
    </source>
</evidence>
<dbReference type="Pfam" id="PF12697">
    <property type="entry name" value="Abhydrolase_6"/>
    <property type="match status" value="1"/>
</dbReference>
<dbReference type="EMBL" id="JAGZZN010000042">
    <property type="protein sequence ID" value="MBS6537192.1"/>
    <property type="molecule type" value="Genomic_DNA"/>
</dbReference>
<evidence type="ECO:0000259" key="1">
    <source>
        <dbReference type="Pfam" id="PF12697"/>
    </source>
</evidence>
<proteinExistence type="predicted"/>
<organism evidence="2 3">
    <name type="scientific">Streptococcus parasanguinis</name>
    <dbReference type="NCBI Taxonomy" id="1318"/>
    <lineage>
        <taxon>Bacteria</taxon>
        <taxon>Bacillati</taxon>
        <taxon>Bacillota</taxon>
        <taxon>Bacilli</taxon>
        <taxon>Lactobacillales</taxon>
        <taxon>Streptococcaceae</taxon>
        <taxon>Streptococcus</taxon>
    </lineage>
</organism>
<gene>
    <name evidence="2" type="ORF">KH363_06520</name>
</gene>
<dbReference type="InterPro" id="IPR029058">
    <property type="entry name" value="AB_hydrolase_fold"/>
</dbReference>
<name>A0A943SUY3_STRPA</name>
<dbReference type="SUPFAM" id="SSF53474">
    <property type="entry name" value="alpha/beta-Hydrolases"/>
    <property type="match status" value="1"/>
</dbReference>
<protein>
    <submittedName>
        <fullName evidence="2">Alpha/beta hydrolase</fullName>
    </submittedName>
</protein>
<dbReference type="PANTHER" id="PTHR43689:SF8">
    <property type="entry name" value="ALPHA_BETA-HYDROLASES SUPERFAMILY PROTEIN"/>
    <property type="match status" value="1"/>
</dbReference>
<accession>A0A943SUY3</accession>
<dbReference type="AlphaFoldDB" id="A0A943SUY3"/>
<sequence length="216" mass="24173">MKLIFLHGLGQDVLSWQGVQYALSPLHSKTFDIFSHPSESYQEVKARLMERLQQESEPFILVGLSLGGVLALDLSNQDFPQLKGLVLAGTQYKLTTNPLYRLQILLFRLLPKHVFEKQDANKQQMLQILTELKGLNLTDTAKACSLPSLVICGSKDWANQSSSKKLAKLLPKGRYQEIADGGHLLNTEKPYELAQAIKEFVGEFKNEEASLKNSSS</sequence>
<reference evidence="2" key="1">
    <citation type="submission" date="2021-02" db="EMBL/GenBank/DDBJ databases">
        <title>Infant gut strain persistence is associated with maternal origin, phylogeny, and functional potential including surface adhesion and iron acquisition.</title>
        <authorList>
            <person name="Lou Y.C."/>
        </authorList>
    </citation>
    <scope>NUCLEOTIDE SEQUENCE</scope>
    <source>
        <strain evidence="2">L3_060_000G1_dasL3_060_000G1_metabat.metabat.86_ sub</strain>
    </source>
</reference>
<keyword evidence="2" id="KW-0378">Hydrolase</keyword>
<dbReference type="Gene3D" id="3.40.50.1820">
    <property type="entry name" value="alpha/beta hydrolase"/>
    <property type="match status" value="1"/>
</dbReference>
<dbReference type="InterPro" id="IPR000073">
    <property type="entry name" value="AB_hydrolase_1"/>
</dbReference>
<feature type="domain" description="AB hydrolase-1" evidence="1">
    <location>
        <begin position="3"/>
        <end position="196"/>
    </location>
</feature>
<comment type="caution">
    <text evidence="2">The sequence shown here is derived from an EMBL/GenBank/DDBJ whole genome shotgun (WGS) entry which is preliminary data.</text>
</comment>
<dbReference type="GO" id="GO:0016787">
    <property type="term" value="F:hydrolase activity"/>
    <property type="evidence" value="ECO:0007669"/>
    <property type="project" value="UniProtKB-KW"/>
</dbReference>
<dbReference type="Proteomes" id="UP000761167">
    <property type="component" value="Unassembled WGS sequence"/>
</dbReference>
<dbReference type="PANTHER" id="PTHR43689">
    <property type="entry name" value="HYDROLASE"/>
    <property type="match status" value="1"/>
</dbReference>